<dbReference type="EMBL" id="CABVPW010000026">
    <property type="protein sequence ID" value="VWC05485.1"/>
    <property type="molecule type" value="Genomic_DNA"/>
</dbReference>
<evidence type="ECO:0000313" key="2">
    <source>
        <dbReference type="Proteomes" id="UP000494218"/>
    </source>
</evidence>
<proteinExistence type="predicted"/>
<dbReference type="Proteomes" id="UP000494218">
    <property type="component" value="Unassembled WGS sequence"/>
</dbReference>
<name>A0A6P2PDL8_BURL3</name>
<protein>
    <submittedName>
        <fullName evidence="1">Uncharacterized protein</fullName>
    </submittedName>
</protein>
<dbReference type="RefSeq" id="WP_175033551.1">
    <property type="nucleotide sequence ID" value="NZ_CABVPW010000026.1"/>
</dbReference>
<accession>A0A6P2PDL8</accession>
<dbReference type="AlphaFoldDB" id="A0A6P2PDL8"/>
<gene>
    <name evidence="1" type="ORF">BLA23254_05017</name>
</gene>
<evidence type="ECO:0000313" key="1">
    <source>
        <dbReference type="EMBL" id="VWC05485.1"/>
    </source>
</evidence>
<sequence>MPSYTLTARVVLHKDDKRTKEHSPDAEEYKTLHAEMHARGYLRYFVNQKDEKKKLPPGEYTIDLKADDGDDARAKAMKKAKAAAIIATSAERFSVLITGGNGLRGANLETIGEDPDAE</sequence>
<reference evidence="1 2" key="1">
    <citation type="submission" date="2019-09" db="EMBL/GenBank/DDBJ databases">
        <authorList>
            <person name="Depoorter E."/>
        </authorList>
    </citation>
    <scope>NUCLEOTIDE SEQUENCE [LARGE SCALE GENOMIC DNA]</scope>
    <source>
        <strain evidence="1">LMG 23254</strain>
    </source>
</reference>
<organism evidence="1 2">
    <name type="scientific">Burkholderia lata (strain ATCC 17760 / DSM 23089 / LMG 22485 / NCIMB 9086 / R18194 / 383)</name>
    <dbReference type="NCBI Taxonomy" id="482957"/>
    <lineage>
        <taxon>Bacteria</taxon>
        <taxon>Pseudomonadati</taxon>
        <taxon>Pseudomonadota</taxon>
        <taxon>Betaproteobacteria</taxon>
        <taxon>Burkholderiales</taxon>
        <taxon>Burkholderiaceae</taxon>
        <taxon>Burkholderia</taxon>
        <taxon>Burkholderia cepacia complex</taxon>
    </lineage>
</organism>